<dbReference type="RefSeq" id="WP_305995766.1">
    <property type="nucleotide sequence ID" value="NZ_JAVALS010000003.1"/>
</dbReference>
<protein>
    <submittedName>
        <fullName evidence="1">Uncharacterized protein</fullName>
    </submittedName>
</protein>
<sequence>MNQQQHAQEARHVAPEVLLVINDKDEITHLVCCRDRSWEIGFCGAETGHVNLHAEIICSMCIEVVGPKALEQNICPVDDRPCPAGEEFDRLIRERTWG</sequence>
<name>A0ABT9IM83_9MICC</name>
<organism evidence="1 2">
    <name type="scientific">Arthrobacter horti</name>
    <dbReference type="NCBI Taxonomy" id="3068273"/>
    <lineage>
        <taxon>Bacteria</taxon>
        <taxon>Bacillati</taxon>
        <taxon>Actinomycetota</taxon>
        <taxon>Actinomycetes</taxon>
        <taxon>Micrococcales</taxon>
        <taxon>Micrococcaceae</taxon>
        <taxon>Arthrobacter</taxon>
    </lineage>
</organism>
<dbReference type="EMBL" id="JAVALS010000003">
    <property type="protein sequence ID" value="MDP5226709.1"/>
    <property type="molecule type" value="Genomic_DNA"/>
</dbReference>
<reference evidence="1 2" key="1">
    <citation type="submission" date="2023-08" db="EMBL/GenBank/DDBJ databases">
        <title>Arthrobacter horti sp. nov., isolated from forest soil.</title>
        <authorList>
            <person name="Park M."/>
        </authorList>
    </citation>
    <scope>NUCLEOTIDE SEQUENCE [LARGE SCALE GENOMIC DNA]</scope>
    <source>
        <strain evidence="1 2">YJM1</strain>
    </source>
</reference>
<keyword evidence="2" id="KW-1185">Reference proteome</keyword>
<evidence type="ECO:0000313" key="1">
    <source>
        <dbReference type="EMBL" id="MDP5226709.1"/>
    </source>
</evidence>
<dbReference type="Proteomes" id="UP001232725">
    <property type="component" value="Unassembled WGS sequence"/>
</dbReference>
<evidence type="ECO:0000313" key="2">
    <source>
        <dbReference type="Proteomes" id="UP001232725"/>
    </source>
</evidence>
<accession>A0ABT9IM83</accession>
<comment type="caution">
    <text evidence="1">The sequence shown here is derived from an EMBL/GenBank/DDBJ whole genome shotgun (WGS) entry which is preliminary data.</text>
</comment>
<proteinExistence type="predicted"/>
<gene>
    <name evidence="1" type="ORF">Q9R02_06045</name>
</gene>